<organism evidence="5 6">
    <name type="scientific">Marinospirillum celere</name>
    <dbReference type="NCBI Taxonomy" id="1122252"/>
    <lineage>
        <taxon>Bacteria</taxon>
        <taxon>Pseudomonadati</taxon>
        <taxon>Pseudomonadota</taxon>
        <taxon>Gammaproteobacteria</taxon>
        <taxon>Oceanospirillales</taxon>
        <taxon>Oceanospirillaceae</taxon>
        <taxon>Marinospirillum</taxon>
    </lineage>
</organism>
<dbReference type="PANTHER" id="PTHR43537:SF5">
    <property type="entry name" value="UXU OPERON TRANSCRIPTIONAL REGULATOR"/>
    <property type="match status" value="1"/>
</dbReference>
<evidence type="ECO:0000256" key="2">
    <source>
        <dbReference type="ARBA" id="ARBA00023125"/>
    </source>
</evidence>
<dbReference type="SMART" id="SM00895">
    <property type="entry name" value="FCD"/>
    <property type="match status" value="1"/>
</dbReference>
<dbReference type="PRINTS" id="PR00035">
    <property type="entry name" value="HTHGNTR"/>
</dbReference>
<dbReference type="PROSITE" id="PS50949">
    <property type="entry name" value="HTH_GNTR"/>
    <property type="match status" value="1"/>
</dbReference>
<evidence type="ECO:0000313" key="5">
    <source>
        <dbReference type="EMBL" id="SFC48678.1"/>
    </source>
</evidence>
<evidence type="ECO:0000259" key="4">
    <source>
        <dbReference type="PROSITE" id="PS50949"/>
    </source>
</evidence>
<dbReference type="STRING" id="1122252.SAMN05660443_2837"/>
<dbReference type="InterPro" id="IPR000524">
    <property type="entry name" value="Tscrpt_reg_HTH_GntR"/>
</dbReference>
<proteinExistence type="predicted"/>
<dbReference type="InterPro" id="IPR008920">
    <property type="entry name" value="TF_FadR/GntR_C"/>
</dbReference>
<keyword evidence="1" id="KW-0805">Transcription regulation</keyword>
<evidence type="ECO:0000256" key="3">
    <source>
        <dbReference type="ARBA" id="ARBA00023163"/>
    </source>
</evidence>
<reference evidence="5 6" key="1">
    <citation type="submission" date="2016-10" db="EMBL/GenBank/DDBJ databases">
        <authorList>
            <person name="de Groot N.N."/>
        </authorList>
    </citation>
    <scope>NUCLEOTIDE SEQUENCE [LARGE SCALE GENOMIC DNA]</scope>
    <source>
        <strain evidence="5 6">DSM 18438</strain>
    </source>
</reference>
<dbReference type="Gene3D" id="1.10.10.10">
    <property type="entry name" value="Winged helix-like DNA-binding domain superfamily/Winged helix DNA-binding domain"/>
    <property type="match status" value="1"/>
</dbReference>
<dbReference type="SMART" id="SM00345">
    <property type="entry name" value="HTH_GNTR"/>
    <property type="match status" value="1"/>
</dbReference>
<dbReference type="RefSeq" id="WP_091965016.1">
    <property type="nucleotide sequence ID" value="NZ_FOLH01000007.1"/>
</dbReference>
<dbReference type="OrthoDB" id="9028214at2"/>
<dbReference type="InterPro" id="IPR036388">
    <property type="entry name" value="WH-like_DNA-bd_sf"/>
</dbReference>
<keyword evidence="2 5" id="KW-0238">DNA-binding</keyword>
<keyword evidence="6" id="KW-1185">Reference proteome</keyword>
<accession>A0A1I1JQ61</accession>
<sequence>MNTEFEGLSSPRKMKRSDQIVEAVKRWVVVKDIQPGDRLPNEKALMELFECSKGTVREALKSLEVQGLIRLKTGPKGGAVLASVPYPLASQLLRNYLHFHYPTGPDIYRLRKLVEPELAALVVGRLTEEDLSLLEQLTEQCAQPPQSLEERLQQRIAELDFHSVLAERCPDPLLAFIGRFLNDLIKDLVIYQKVHLPEQVEFSKDNLEYHRKLLVAFREESTEQVRQLMYEHMLSAEKFNQELQGQLTSGLLTQLDSLTSQS</sequence>
<dbReference type="Proteomes" id="UP000199058">
    <property type="component" value="Unassembled WGS sequence"/>
</dbReference>
<dbReference type="GO" id="GO:0003700">
    <property type="term" value="F:DNA-binding transcription factor activity"/>
    <property type="evidence" value="ECO:0007669"/>
    <property type="project" value="InterPro"/>
</dbReference>
<keyword evidence="3" id="KW-0804">Transcription</keyword>
<dbReference type="Pfam" id="PF00392">
    <property type="entry name" value="GntR"/>
    <property type="match status" value="1"/>
</dbReference>
<dbReference type="InterPro" id="IPR036390">
    <property type="entry name" value="WH_DNA-bd_sf"/>
</dbReference>
<dbReference type="PANTHER" id="PTHR43537">
    <property type="entry name" value="TRANSCRIPTIONAL REGULATOR, GNTR FAMILY"/>
    <property type="match status" value="1"/>
</dbReference>
<evidence type="ECO:0000313" key="6">
    <source>
        <dbReference type="Proteomes" id="UP000199058"/>
    </source>
</evidence>
<gene>
    <name evidence="5" type="ORF">SAMN05660443_2837</name>
</gene>
<dbReference type="Pfam" id="PF07729">
    <property type="entry name" value="FCD"/>
    <property type="match status" value="1"/>
</dbReference>
<protein>
    <submittedName>
        <fullName evidence="5">DNA-binding transcriptional regulator, FadR family</fullName>
    </submittedName>
</protein>
<dbReference type="SUPFAM" id="SSF48008">
    <property type="entry name" value="GntR ligand-binding domain-like"/>
    <property type="match status" value="1"/>
</dbReference>
<dbReference type="InterPro" id="IPR011711">
    <property type="entry name" value="GntR_C"/>
</dbReference>
<dbReference type="CDD" id="cd07377">
    <property type="entry name" value="WHTH_GntR"/>
    <property type="match status" value="1"/>
</dbReference>
<dbReference type="GO" id="GO:0003677">
    <property type="term" value="F:DNA binding"/>
    <property type="evidence" value="ECO:0007669"/>
    <property type="project" value="UniProtKB-KW"/>
</dbReference>
<dbReference type="AlphaFoldDB" id="A0A1I1JQ61"/>
<feature type="domain" description="HTH gntR-type" evidence="4">
    <location>
        <begin position="14"/>
        <end position="84"/>
    </location>
</feature>
<name>A0A1I1JQ61_9GAMM</name>
<dbReference type="SUPFAM" id="SSF46785">
    <property type="entry name" value="Winged helix' DNA-binding domain"/>
    <property type="match status" value="1"/>
</dbReference>
<dbReference type="EMBL" id="FOLH01000007">
    <property type="protein sequence ID" value="SFC48678.1"/>
    <property type="molecule type" value="Genomic_DNA"/>
</dbReference>
<dbReference type="Gene3D" id="1.20.120.530">
    <property type="entry name" value="GntR ligand-binding domain-like"/>
    <property type="match status" value="1"/>
</dbReference>
<evidence type="ECO:0000256" key="1">
    <source>
        <dbReference type="ARBA" id="ARBA00023015"/>
    </source>
</evidence>